<proteinExistence type="predicted"/>
<sequence>MDFSVSSRESSISSRESSGDEHEDEELMLALMLMNTCIEEMKEQVALSLCSLMESSLECFVLQSPTLKPYDWSWEIITPSSPRPIIVQVNLVLIQHAKSFGALKLLAFGASPFAEILYFQMSERVLRDCVKEFSRTLVYHGNLRLEFLRAMTSHDAERVRNLHLQMYGVDGIIGGLDCSHMHWDKCPTGLQGQFKGKEKKPTIVLEGIADYNLWIWHAQVGYPGTLNDINILQTSVLINRLLSNEWCMTVDRTFTIGGEEFDHYLILVDEAYFAKWQEAFRKLIERAFGVFFLKFQYLDGRIRPHDLNEICDVTIACVLLHNMMVKERMQDGTVESSNFYYVDENAIEECRQMKFNIDAAITDVVPEAGDILWILTLQMIGLS</sequence>
<dbReference type="PANTHER" id="PTHR47150:SF5">
    <property type="entry name" value="OS07G0546750 PROTEIN"/>
    <property type="match status" value="1"/>
</dbReference>
<organism evidence="2 3">
    <name type="scientific">Chaetoceros tenuissimus</name>
    <dbReference type="NCBI Taxonomy" id="426638"/>
    <lineage>
        <taxon>Eukaryota</taxon>
        <taxon>Sar</taxon>
        <taxon>Stramenopiles</taxon>
        <taxon>Ochrophyta</taxon>
        <taxon>Bacillariophyta</taxon>
        <taxon>Coscinodiscophyceae</taxon>
        <taxon>Chaetocerotophycidae</taxon>
        <taxon>Chaetocerotales</taxon>
        <taxon>Chaetocerotaceae</taxon>
        <taxon>Chaetoceros</taxon>
    </lineage>
</organism>
<evidence type="ECO:0000256" key="1">
    <source>
        <dbReference type="SAM" id="MobiDB-lite"/>
    </source>
</evidence>
<feature type="region of interest" description="Disordered" evidence="1">
    <location>
        <begin position="1"/>
        <end position="23"/>
    </location>
</feature>
<feature type="compositionally biased region" description="Low complexity" evidence="1">
    <location>
        <begin position="1"/>
        <end position="16"/>
    </location>
</feature>
<dbReference type="AlphaFoldDB" id="A0AAD3H525"/>
<dbReference type="InterPro" id="IPR006912">
    <property type="entry name" value="Harbinger_derived_prot"/>
</dbReference>
<name>A0AAD3H525_9STRA</name>
<dbReference type="Pfam" id="PF04827">
    <property type="entry name" value="Plant_tran"/>
    <property type="match status" value="1"/>
</dbReference>
<dbReference type="PANTHER" id="PTHR47150">
    <property type="entry name" value="OS12G0169200 PROTEIN"/>
    <property type="match status" value="1"/>
</dbReference>
<dbReference type="Proteomes" id="UP001054902">
    <property type="component" value="Unassembled WGS sequence"/>
</dbReference>
<keyword evidence="3" id="KW-1185">Reference proteome</keyword>
<comment type="caution">
    <text evidence="2">The sequence shown here is derived from an EMBL/GenBank/DDBJ whole genome shotgun (WGS) entry which is preliminary data.</text>
</comment>
<evidence type="ECO:0000313" key="2">
    <source>
        <dbReference type="EMBL" id="GFH50675.1"/>
    </source>
</evidence>
<reference evidence="2 3" key="1">
    <citation type="journal article" date="2021" name="Sci. Rep.">
        <title>The genome of the diatom Chaetoceros tenuissimus carries an ancient integrated fragment of an extant virus.</title>
        <authorList>
            <person name="Hongo Y."/>
            <person name="Kimura K."/>
            <person name="Takaki Y."/>
            <person name="Yoshida Y."/>
            <person name="Baba S."/>
            <person name="Kobayashi G."/>
            <person name="Nagasaki K."/>
            <person name="Hano T."/>
            <person name="Tomaru Y."/>
        </authorList>
    </citation>
    <scope>NUCLEOTIDE SEQUENCE [LARGE SCALE GENOMIC DNA]</scope>
    <source>
        <strain evidence="2 3">NIES-3715</strain>
    </source>
</reference>
<accession>A0AAD3H525</accession>
<protein>
    <recommendedName>
        <fullName evidence="4">DDE Tnp4 domain-containing protein</fullName>
    </recommendedName>
</protein>
<evidence type="ECO:0008006" key="4">
    <source>
        <dbReference type="Google" id="ProtNLM"/>
    </source>
</evidence>
<dbReference type="EMBL" id="BLLK01000040">
    <property type="protein sequence ID" value="GFH50675.1"/>
    <property type="molecule type" value="Genomic_DNA"/>
</dbReference>
<gene>
    <name evidence="2" type="ORF">CTEN210_07151</name>
</gene>
<evidence type="ECO:0000313" key="3">
    <source>
        <dbReference type="Proteomes" id="UP001054902"/>
    </source>
</evidence>